<evidence type="ECO:0000313" key="3">
    <source>
        <dbReference type="Proteomes" id="UP000050424"/>
    </source>
</evidence>
<feature type="compositionally biased region" description="Polar residues" evidence="1">
    <location>
        <begin position="490"/>
        <end position="506"/>
    </location>
</feature>
<dbReference type="PANTHER" id="PTHR35392">
    <property type="entry name" value="ZN(II)2CYS6 TRANSCRIPTION FACTOR (EUROFUNG)-RELATED-RELATED"/>
    <property type="match status" value="1"/>
</dbReference>
<feature type="compositionally biased region" description="Polar residues" evidence="1">
    <location>
        <begin position="348"/>
        <end position="370"/>
    </location>
</feature>
<feature type="region of interest" description="Disordered" evidence="1">
    <location>
        <begin position="1"/>
        <end position="37"/>
    </location>
</feature>
<protein>
    <submittedName>
        <fullName evidence="2">Uncharacterized protein</fullName>
    </submittedName>
</protein>
<name>A0A0P7BBK0_9HYPO</name>
<dbReference type="Proteomes" id="UP000050424">
    <property type="component" value="Unassembled WGS sequence"/>
</dbReference>
<reference evidence="2 3" key="1">
    <citation type="submission" date="2015-09" db="EMBL/GenBank/DDBJ databases">
        <title>Draft genome of a European isolate of the apple canker pathogen Neonectria ditissima.</title>
        <authorList>
            <person name="Gomez-Cortecero A."/>
            <person name="Harrison R.J."/>
            <person name="Armitage A.D."/>
        </authorList>
    </citation>
    <scope>NUCLEOTIDE SEQUENCE [LARGE SCALE GENOMIC DNA]</scope>
    <source>
        <strain evidence="2 3">R09/05</strain>
    </source>
</reference>
<feature type="region of interest" description="Disordered" evidence="1">
    <location>
        <begin position="275"/>
        <end position="320"/>
    </location>
</feature>
<dbReference type="EMBL" id="LKCW01000152">
    <property type="protein sequence ID" value="KPM37843.1"/>
    <property type="molecule type" value="Genomic_DNA"/>
</dbReference>
<feature type="compositionally biased region" description="Low complexity" evidence="1">
    <location>
        <begin position="209"/>
        <end position="221"/>
    </location>
</feature>
<feature type="compositionally biased region" description="Acidic residues" evidence="1">
    <location>
        <begin position="525"/>
        <end position="539"/>
    </location>
</feature>
<dbReference type="InterPro" id="IPR052973">
    <property type="entry name" value="Fungal_sec-metab_reg_TF"/>
</dbReference>
<dbReference type="STRING" id="78410.A0A0P7BBK0"/>
<feature type="compositionally biased region" description="Basic and acidic residues" evidence="1">
    <location>
        <begin position="441"/>
        <end position="454"/>
    </location>
</feature>
<keyword evidence="3" id="KW-1185">Reference proteome</keyword>
<feature type="region of interest" description="Disordered" evidence="1">
    <location>
        <begin position="209"/>
        <end position="236"/>
    </location>
</feature>
<feature type="compositionally biased region" description="Low complexity" evidence="1">
    <location>
        <begin position="466"/>
        <end position="480"/>
    </location>
</feature>
<feature type="compositionally biased region" description="Pro residues" evidence="1">
    <location>
        <begin position="372"/>
        <end position="388"/>
    </location>
</feature>
<feature type="compositionally biased region" description="Polar residues" evidence="1">
    <location>
        <begin position="431"/>
        <end position="440"/>
    </location>
</feature>
<dbReference type="AlphaFoldDB" id="A0A0P7BBK0"/>
<comment type="caution">
    <text evidence="2">The sequence shown here is derived from an EMBL/GenBank/DDBJ whole genome shotgun (WGS) entry which is preliminary data.</text>
</comment>
<gene>
    <name evidence="2" type="ORF">AK830_g8728</name>
</gene>
<organism evidence="2 3">
    <name type="scientific">Neonectria ditissima</name>
    <dbReference type="NCBI Taxonomy" id="78410"/>
    <lineage>
        <taxon>Eukaryota</taxon>
        <taxon>Fungi</taxon>
        <taxon>Dikarya</taxon>
        <taxon>Ascomycota</taxon>
        <taxon>Pezizomycotina</taxon>
        <taxon>Sordariomycetes</taxon>
        <taxon>Hypocreomycetidae</taxon>
        <taxon>Hypocreales</taxon>
        <taxon>Nectriaceae</taxon>
        <taxon>Neonectria</taxon>
    </lineage>
</organism>
<evidence type="ECO:0000256" key="1">
    <source>
        <dbReference type="SAM" id="MobiDB-lite"/>
    </source>
</evidence>
<dbReference type="OrthoDB" id="5362630at2759"/>
<feature type="compositionally biased region" description="Basic residues" evidence="1">
    <location>
        <begin position="1"/>
        <end position="10"/>
    </location>
</feature>
<feature type="region of interest" description="Disordered" evidence="1">
    <location>
        <begin position="74"/>
        <end position="136"/>
    </location>
</feature>
<dbReference type="PANTHER" id="PTHR35392:SF3">
    <property type="entry name" value="ZN(2)-C6 FUNGAL-TYPE DOMAIN-CONTAINING PROTEIN"/>
    <property type="match status" value="1"/>
</dbReference>
<feature type="compositionally biased region" description="Basic and acidic residues" evidence="1">
    <location>
        <begin position="540"/>
        <end position="566"/>
    </location>
</feature>
<proteinExistence type="predicted"/>
<accession>A0A0P7BBK0</accession>
<evidence type="ECO:0000313" key="2">
    <source>
        <dbReference type="EMBL" id="KPM37843.1"/>
    </source>
</evidence>
<sequence>MRATNRKRPGIRQDTHADGNPDTVGGVADGNSEPGHGRIMNHHWTRWTLEYRALETHAVVLQLTKLFLKQDVPPRSKRRRANQRNATEASLSEDGQPRTETRRRRRRRSQDTETQGAEGQDAEVRGMEAHAQVPDPASSLASLASLASLPCSNSSINVDAAGWTATAASCVTIPALPAHQQPPGPPCAGPPCAGHQVVAELSCSVVLPSQHQHQHQAQSHGGNSGDGLEATSASSGRAPLCRIDAAASLPSGHPPSPSLNPLPCGRLRWIDDTASSSASAHAPPCPHTPASRANHSEPLPGTNPHAGSSLIPWSAGDSRKHPHVFRQAQSLEHAEEPGVARELRSQNLDSSGPLQTTSHPPNAVVSTSGSIPPFPLLPSPPSPLPLPLPSSSSTVLSSTSFLSPTSNPNSCPVRPCSSTGSSYSSSTGPSQQTEYSQTQREPCRTSNHDSERAADLNLPPSRDSEPSSLSSQPGSSSNTSHLRCSKFPDPSSSLNYGSAVGNQQPYESSTSESDSGSNGGSEATFESDDESEDSADEEFSEKRVEAAGKQLDKDCNGGRLSNRDGPNEANPTAHHEGYTRQVRVIARAKAVLEMHPKCKSHHLAGPTDTLRDFLCSLAPGQVKLIGPEIAKFNMRMLSCFLRLFGISEVILYRPGGLNLTRRWLGIAMKDVGDRVTSSSIRAISVSLGLHNEPLPLKVVRFIPRDGDVTARFWNDYSVEGKPQRKKKELACYCLQDIHSAAEEVEAYFIANAIPAMVTHIKRFSEDKSGVNLGAIKQTYRLALKTYCNLVEKKPGVKHTLEEQIQLRVMGNLFILWFAMQHATGSSYLVGDETLDMQPVTEDPSYPLLGKVSIPRMIIAQFDSLNYTQILEKYKARILNELEWLIGQGNMRMWLTVYLVIFILLREASLTSSDRYRHARRNHSTKLRYSIPAFVESLQAGCNYVLCYWHFYNLNGWPKKTRYSKEKPSHLACLTDKEWSIVRRAKVHPEVRKQLRFWRRYKKGNSMASCMEGRVPAIGEYDGSQTQFDWDHPYYWVAQLFDGHWFPQPTYQREVVPELPE</sequence>
<feature type="compositionally biased region" description="Low complexity" evidence="1">
    <location>
        <begin position="507"/>
        <end position="524"/>
    </location>
</feature>
<feature type="compositionally biased region" description="Low complexity" evidence="1">
    <location>
        <begin position="389"/>
        <end position="410"/>
    </location>
</feature>
<feature type="region of interest" description="Disordered" evidence="1">
    <location>
        <begin position="348"/>
        <end position="579"/>
    </location>
</feature>
<feature type="compositionally biased region" description="Low complexity" evidence="1">
    <location>
        <begin position="417"/>
        <end position="430"/>
    </location>
</feature>